<dbReference type="Proteomes" id="UP000187203">
    <property type="component" value="Unassembled WGS sequence"/>
</dbReference>
<evidence type="ECO:0000256" key="8">
    <source>
        <dbReference type="RuleBase" id="RU361169"/>
    </source>
</evidence>
<evidence type="ECO:0000256" key="7">
    <source>
        <dbReference type="ARBA" id="ARBA00023316"/>
    </source>
</evidence>
<keyword evidence="10" id="KW-1185">Reference proteome</keyword>
<comment type="similarity">
    <text evidence="2 8">Belongs to the glycosyl hydrolase 28 family.</text>
</comment>
<dbReference type="STRING" id="93759.A0A1R3KB23"/>
<dbReference type="Gene3D" id="2.160.20.10">
    <property type="entry name" value="Single-stranded right-handed beta-helix, Pectin lyase-like"/>
    <property type="match status" value="1"/>
</dbReference>
<evidence type="ECO:0000256" key="2">
    <source>
        <dbReference type="ARBA" id="ARBA00008834"/>
    </source>
</evidence>
<protein>
    <submittedName>
        <fullName evidence="9">Glycoside hydrolase, family 28</fullName>
    </submittedName>
</protein>
<comment type="caution">
    <text evidence="9">The sequence shown here is derived from an EMBL/GenBank/DDBJ whole genome shotgun (WGS) entry which is preliminary data.</text>
</comment>
<dbReference type="InterPro" id="IPR012334">
    <property type="entry name" value="Pectin_lyas_fold"/>
</dbReference>
<comment type="subcellular location">
    <subcellularLocation>
        <location evidence="1">Secreted</location>
        <location evidence="1">Cell wall</location>
    </subcellularLocation>
</comment>
<dbReference type="InterPro" id="IPR000743">
    <property type="entry name" value="Glyco_hydro_28"/>
</dbReference>
<evidence type="ECO:0000256" key="3">
    <source>
        <dbReference type="ARBA" id="ARBA00022512"/>
    </source>
</evidence>
<dbReference type="InterPro" id="IPR011050">
    <property type="entry name" value="Pectin_lyase_fold/virulence"/>
</dbReference>
<dbReference type="GO" id="GO:0071555">
    <property type="term" value="P:cell wall organization"/>
    <property type="evidence" value="ECO:0007669"/>
    <property type="project" value="UniProtKB-KW"/>
</dbReference>
<dbReference type="GO" id="GO:0004650">
    <property type="term" value="F:polygalacturonase activity"/>
    <property type="evidence" value="ECO:0007669"/>
    <property type="project" value="InterPro"/>
</dbReference>
<name>A0A1R3KB23_9ROSI</name>
<dbReference type="EMBL" id="AWUE01014268">
    <property type="protein sequence ID" value="OMP04302.1"/>
    <property type="molecule type" value="Genomic_DNA"/>
</dbReference>
<evidence type="ECO:0000256" key="5">
    <source>
        <dbReference type="ARBA" id="ARBA00022801"/>
    </source>
</evidence>
<evidence type="ECO:0000256" key="6">
    <source>
        <dbReference type="ARBA" id="ARBA00023295"/>
    </source>
</evidence>
<evidence type="ECO:0000256" key="1">
    <source>
        <dbReference type="ARBA" id="ARBA00004191"/>
    </source>
</evidence>
<dbReference type="InterPro" id="IPR006626">
    <property type="entry name" value="PbH1"/>
</dbReference>
<evidence type="ECO:0000256" key="4">
    <source>
        <dbReference type="ARBA" id="ARBA00022525"/>
    </source>
</evidence>
<accession>A0A1R3KB23</accession>
<dbReference type="PANTHER" id="PTHR31375">
    <property type="match status" value="1"/>
</dbReference>
<dbReference type="AlphaFoldDB" id="A0A1R3KB23"/>
<evidence type="ECO:0000313" key="9">
    <source>
        <dbReference type="EMBL" id="OMP04302.1"/>
    </source>
</evidence>
<keyword evidence="6 8" id="KW-0326">Glycosidase</keyword>
<dbReference type="SMART" id="SM00710">
    <property type="entry name" value="PbH1"/>
    <property type="match status" value="4"/>
</dbReference>
<dbReference type="SUPFAM" id="SSF51126">
    <property type="entry name" value="Pectin lyase-like"/>
    <property type="match status" value="1"/>
</dbReference>
<gene>
    <name evidence="9" type="ORF">COLO4_09756</name>
</gene>
<proteinExistence type="inferred from homology"/>
<dbReference type="Pfam" id="PF00295">
    <property type="entry name" value="Glyco_hydro_28"/>
    <property type="match status" value="1"/>
</dbReference>
<keyword evidence="5 8" id="KW-0378">Hydrolase</keyword>
<dbReference type="GO" id="GO:0005975">
    <property type="term" value="P:carbohydrate metabolic process"/>
    <property type="evidence" value="ECO:0007669"/>
    <property type="project" value="InterPro"/>
</dbReference>
<keyword evidence="7" id="KW-0961">Cell wall biogenesis/degradation</keyword>
<reference evidence="10" key="1">
    <citation type="submission" date="2013-09" db="EMBL/GenBank/DDBJ databases">
        <title>Corchorus olitorius genome sequencing.</title>
        <authorList>
            <person name="Alam M."/>
            <person name="Haque M.S."/>
            <person name="Islam M.S."/>
            <person name="Emdad E.M."/>
            <person name="Islam M.M."/>
            <person name="Ahmed B."/>
            <person name="Halim A."/>
            <person name="Hossen Q.M.M."/>
            <person name="Hossain M.Z."/>
            <person name="Ahmed R."/>
            <person name="Khan M.M."/>
            <person name="Islam R."/>
            <person name="Rashid M.M."/>
            <person name="Khan S.A."/>
            <person name="Rahman M.S."/>
            <person name="Alam M."/>
            <person name="Yahiya A.S."/>
            <person name="Khan M.S."/>
            <person name="Azam M.S."/>
            <person name="Haque T."/>
            <person name="Lashkar M.Z.H."/>
            <person name="Akhand A.I."/>
            <person name="Morshed G."/>
            <person name="Roy S."/>
            <person name="Uddin K.S."/>
            <person name="Rabeya T."/>
            <person name="Hossain A.S."/>
            <person name="Chowdhury A."/>
            <person name="Snigdha A.R."/>
            <person name="Mortoza M.S."/>
            <person name="Matin S.A."/>
            <person name="Hoque S.M.E."/>
            <person name="Islam M.K."/>
            <person name="Roy D.K."/>
            <person name="Haider R."/>
            <person name="Moosa M.M."/>
            <person name="Elias S.M."/>
            <person name="Hasan A.M."/>
            <person name="Jahan S."/>
            <person name="Shafiuddin M."/>
            <person name="Mahmood N."/>
            <person name="Shommy N.S."/>
        </authorList>
    </citation>
    <scope>NUCLEOTIDE SEQUENCE [LARGE SCALE GENOMIC DNA]</scope>
    <source>
        <strain evidence="10">cv. O-4</strain>
    </source>
</reference>
<evidence type="ECO:0000313" key="10">
    <source>
        <dbReference type="Proteomes" id="UP000187203"/>
    </source>
</evidence>
<organism evidence="9 10">
    <name type="scientific">Corchorus olitorius</name>
    <dbReference type="NCBI Taxonomy" id="93759"/>
    <lineage>
        <taxon>Eukaryota</taxon>
        <taxon>Viridiplantae</taxon>
        <taxon>Streptophyta</taxon>
        <taxon>Embryophyta</taxon>
        <taxon>Tracheophyta</taxon>
        <taxon>Spermatophyta</taxon>
        <taxon>Magnoliopsida</taxon>
        <taxon>eudicotyledons</taxon>
        <taxon>Gunneridae</taxon>
        <taxon>Pentapetalae</taxon>
        <taxon>rosids</taxon>
        <taxon>malvids</taxon>
        <taxon>Malvales</taxon>
        <taxon>Malvaceae</taxon>
        <taxon>Grewioideae</taxon>
        <taxon>Apeibeae</taxon>
        <taxon>Corchorus</taxon>
    </lineage>
</organism>
<keyword evidence="4" id="KW-0964">Secreted</keyword>
<dbReference type="OrthoDB" id="187139at2759"/>
<sequence>MNSQINRITSIDSKSFHFNIFGCKGIKIQNVTITAPGDSPNTDGIHIADSTDIQVSDSNIGTGDDCIGMGPGARNINISNVNCGPGHGFSIGSLGGTPNELNVTNITVRNCNLTGTLCGLRIKTRAMPFSSHCSDLTFEHINVNNVTNPILIDQNYCPDHKCGQGVSKVKIEEASKDPEGIL</sequence>
<keyword evidence="3" id="KW-0134">Cell wall</keyword>